<feature type="transmembrane region" description="Helical" evidence="7">
    <location>
        <begin position="207"/>
        <end position="231"/>
    </location>
</feature>
<dbReference type="AlphaFoldDB" id="A0A1F7RR47"/>
<keyword evidence="2 7" id="KW-0812">Transmembrane</keyword>
<accession>A0A1F7RR47</accession>
<evidence type="ECO:0000256" key="3">
    <source>
        <dbReference type="ARBA" id="ARBA00022748"/>
    </source>
</evidence>
<dbReference type="InterPro" id="IPR023494">
    <property type="entry name" value="Cyt_c_bgen_Ccs1/CcsB/ResB"/>
</dbReference>
<gene>
    <name evidence="9" type="ORF">A2149_06280</name>
</gene>
<evidence type="ECO:0000256" key="7">
    <source>
        <dbReference type="SAM" id="Phobius"/>
    </source>
</evidence>
<name>A0A1F7RR47_9BACT</name>
<evidence type="ECO:0000313" key="10">
    <source>
        <dbReference type="Proteomes" id="UP000178435"/>
    </source>
</evidence>
<feature type="domain" description="ResB-like" evidence="8">
    <location>
        <begin position="36"/>
        <end position="488"/>
    </location>
</feature>
<evidence type="ECO:0000256" key="5">
    <source>
        <dbReference type="ARBA" id="ARBA00023136"/>
    </source>
</evidence>
<dbReference type="GO" id="GO:0017004">
    <property type="term" value="P:cytochrome complex assembly"/>
    <property type="evidence" value="ECO:0007669"/>
    <property type="project" value="UniProtKB-KW"/>
</dbReference>
<dbReference type="Proteomes" id="UP000178435">
    <property type="component" value="Unassembled WGS sequence"/>
</dbReference>
<feature type="transmembrane region" description="Helical" evidence="7">
    <location>
        <begin position="116"/>
        <end position="135"/>
    </location>
</feature>
<dbReference type="EMBL" id="MGDF01000181">
    <property type="protein sequence ID" value="OGL43618.1"/>
    <property type="molecule type" value="Genomic_DNA"/>
</dbReference>
<dbReference type="PANTHER" id="PTHR31566">
    <property type="entry name" value="CYTOCHROME C BIOGENESIS PROTEIN CCS1, CHLOROPLASTIC"/>
    <property type="match status" value="1"/>
</dbReference>
<feature type="region of interest" description="Disordered" evidence="6">
    <location>
        <begin position="1"/>
        <end position="23"/>
    </location>
</feature>
<dbReference type="GO" id="GO:0016020">
    <property type="term" value="C:membrane"/>
    <property type="evidence" value="ECO:0007669"/>
    <property type="project" value="UniProtKB-SubCell"/>
</dbReference>
<evidence type="ECO:0000256" key="4">
    <source>
        <dbReference type="ARBA" id="ARBA00022989"/>
    </source>
</evidence>
<sequence length="500" mass="56666">MVEKVKKINSEKIKKEGNEKPQESFSGGFFEFLRSMRLAIYLFILLAFLSIFGTIIQQEGTESNQKIVINLGFATTNFLKFFRLVDEPRNMEEIISRGESIYRFLSAIGIMNMYHSWWFVTLLLLLTVNLFLCSIKRLPAVLKYFSEPKIIYEEGLNGESKLKIKGSPEETKKKILEIIGKKFSRCSEKDVDGASHFLFEKGRFGRLGVIVTHFSIFFIFIGSLVGSIWGFKGFLYLVEGEQSDTYWDKGKNAEAPLGFTLKCEKAYVTYYKGEGKRPKGWFSDLSVIKDNKKAASKVIRVNDPLSYNGLYFYQANFGEGGVSKISIEVTPRAGGEKKLFNVGMGKEFNPGMGIRVKVAKFIPDFIINGKEIVSRSDELNNPAALLDIEENGKTFSTWIFMKYPDFHPFKETSFIFKLINIVGKNKTGLEVVYDPGVILIWIGCVLLVTGLYISFFVPHKRIWVKLDKSFAAITGSTSKNKPSFELEMEGLVSNLKGALK</sequence>
<comment type="subcellular location">
    <subcellularLocation>
        <location evidence="1">Membrane</location>
        <topology evidence="1">Multi-pass membrane protein</topology>
    </subcellularLocation>
</comment>
<evidence type="ECO:0000256" key="6">
    <source>
        <dbReference type="SAM" id="MobiDB-lite"/>
    </source>
</evidence>
<reference evidence="9 10" key="1">
    <citation type="journal article" date="2016" name="Nat. Commun.">
        <title>Thousands of microbial genomes shed light on interconnected biogeochemical processes in an aquifer system.</title>
        <authorList>
            <person name="Anantharaman K."/>
            <person name="Brown C.T."/>
            <person name="Hug L.A."/>
            <person name="Sharon I."/>
            <person name="Castelle C.J."/>
            <person name="Probst A.J."/>
            <person name="Thomas B.C."/>
            <person name="Singh A."/>
            <person name="Wilkins M.J."/>
            <person name="Karaoz U."/>
            <person name="Brodie E.L."/>
            <person name="Williams K.H."/>
            <person name="Hubbard S.S."/>
            <person name="Banfield J.F."/>
        </authorList>
    </citation>
    <scope>NUCLEOTIDE SEQUENCE [LARGE SCALE GENOMIC DNA]</scope>
</reference>
<keyword evidence="5 7" id="KW-0472">Membrane</keyword>
<feature type="transmembrane region" description="Helical" evidence="7">
    <location>
        <begin position="438"/>
        <end position="458"/>
    </location>
</feature>
<evidence type="ECO:0000256" key="1">
    <source>
        <dbReference type="ARBA" id="ARBA00004141"/>
    </source>
</evidence>
<feature type="transmembrane region" description="Helical" evidence="7">
    <location>
        <begin position="38"/>
        <end position="56"/>
    </location>
</feature>
<keyword evidence="4 7" id="KW-1133">Transmembrane helix</keyword>
<feature type="compositionally biased region" description="Basic and acidic residues" evidence="6">
    <location>
        <begin position="1"/>
        <end position="22"/>
    </location>
</feature>
<proteinExistence type="predicted"/>
<evidence type="ECO:0000259" key="8">
    <source>
        <dbReference type="Pfam" id="PF05140"/>
    </source>
</evidence>
<organism evidence="9 10">
    <name type="scientific">Candidatus Schekmanbacteria bacterium RBG_16_38_11</name>
    <dbReference type="NCBI Taxonomy" id="1817880"/>
    <lineage>
        <taxon>Bacteria</taxon>
        <taxon>Candidatus Schekmaniibacteriota</taxon>
    </lineage>
</organism>
<comment type="caution">
    <text evidence="9">The sequence shown here is derived from an EMBL/GenBank/DDBJ whole genome shotgun (WGS) entry which is preliminary data.</text>
</comment>
<evidence type="ECO:0000313" key="9">
    <source>
        <dbReference type="EMBL" id="OGL43618.1"/>
    </source>
</evidence>
<protein>
    <recommendedName>
        <fullName evidence="8">ResB-like domain-containing protein</fullName>
    </recommendedName>
</protein>
<dbReference type="Pfam" id="PF05140">
    <property type="entry name" value="ResB"/>
    <property type="match status" value="1"/>
</dbReference>
<keyword evidence="3" id="KW-0201">Cytochrome c-type biogenesis</keyword>
<dbReference type="InterPro" id="IPR007816">
    <property type="entry name" value="ResB-like_domain"/>
</dbReference>
<evidence type="ECO:0000256" key="2">
    <source>
        <dbReference type="ARBA" id="ARBA00022692"/>
    </source>
</evidence>
<dbReference type="PANTHER" id="PTHR31566:SF0">
    <property type="entry name" value="CYTOCHROME C BIOGENESIS PROTEIN CCS1, CHLOROPLASTIC"/>
    <property type="match status" value="1"/>
</dbReference>